<name>A0A1I4P8T3_9HYPH</name>
<dbReference type="STRING" id="582667.SAMN05192568_1023108"/>
<gene>
    <name evidence="1" type="ORF">SAMN05192568_1023108</name>
</gene>
<organism evidence="1 2">
    <name type="scientific">Methylobacterium pseudosasicola</name>
    <dbReference type="NCBI Taxonomy" id="582667"/>
    <lineage>
        <taxon>Bacteria</taxon>
        <taxon>Pseudomonadati</taxon>
        <taxon>Pseudomonadota</taxon>
        <taxon>Alphaproteobacteria</taxon>
        <taxon>Hyphomicrobiales</taxon>
        <taxon>Methylobacteriaceae</taxon>
        <taxon>Methylobacterium</taxon>
    </lineage>
</organism>
<keyword evidence="2" id="KW-1185">Reference proteome</keyword>
<dbReference type="Proteomes" id="UP000199048">
    <property type="component" value="Unassembled WGS sequence"/>
</dbReference>
<proteinExistence type="predicted"/>
<accession>A0A1I4P8T3</accession>
<evidence type="ECO:0000313" key="1">
    <source>
        <dbReference type="EMBL" id="SFM24045.1"/>
    </source>
</evidence>
<dbReference type="EMBL" id="FOTK01000023">
    <property type="protein sequence ID" value="SFM24045.1"/>
    <property type="molecule type" value="Genomic_DNA"/>
</dbReference>
<dbReference type="AlphaFoldDB" id="A0A1I4P8T3"/>
<evidence type="ECO:0000313" key="2">
    <source>
        <dbReference type="Proteomes" id="UP000199048"/>
    </source>
</evidence>
<protein>
    <submittedName>
        <fullName evidence="1">Uncharacterized protein</fullName>
    </submittedName>
</protein>
<sequence>MVLANMQSVRRRIRWTARCRDTLNCCQGDWAQCQPFRCLLVLSQNQSVFDKTVWMPSDTRLNSHP</sequence>
<reference evidence="2" key="1">
    <citation type="submission" date="2016-10" db="EMBL/GenBank/DDBJ databases">
        <authorList>
            <person name="Varghese N."/>
            <person name="Submissions S."/>
        </authorList>
    </citation>
    <scope>NUCLEOTIDE SEQUENCE [LARGE SCALE GENOMIC DNA]</scope>
    <source>
        <strain evidence="2">BL36</strain>
    </source>
</reference>